<dbReference type="Gene3D" id="3.40.50.150">
    <property type="entry name" value="Vaccinia Virus protein VP39"/>
    <property type="match status" value="1"/>
</dbReference>
<dbReference type="GO" id="GO:0032259">
    <property type="term" value="P:methylation"/>
    <property type="evidence" value="ECO:0007669"/>
    <property type="project" value="UniProtKB-KW"/>
</dbReference>
<accession>A0A1D7YJK1</accession>
<evidence type="ECO:0000256" key="1">
    <source>
        <dbReference type="ARBA" id="ARBA00022603"/>
    </source>
</evidence>
<gene>
    <name evidence="5" type="ORF">BFF78_35750</name>
</gene>
<proteinExistence type="predicted"/>
<dbReference type="PANTHER" id="PTHR44942">
    <property type="entry name" value="METHYLTRANSF_11 DOMAIN-CONTAINING PROTEIN"/>
    <property type="match status" value="1"/>
</dbReference>
<dbReference type="SUPFAM" id="SSF53335">
    <property type="entry name" value="S-adenosyl-L-methionine-dependent methyltransferases"/>
    <property type="match status" value="1"/>
</dbReference>
<dbReference type="KEGG" id="spun:BFF78_35750"/>
<dbReference type="Pfam" id="PF13649">
    <property type="entry name" value="Methyltransf_25"/>
    <property type="match status" value="1"/>
</dbReference>
<keyword evidence="2" id="KW-0808">Transferase</keyword>
<dbReference type="GO" id="GO:0008168">
    <property type="term" value="F:methyltransferase activity"/>
    <property type="evidence" value="ECO:0007669"/>
    <property type="project" value="UniProtKB-KW"/>
</dbReference>
<protein>
    <recommendedName>
        <fullName evidence="4">Methyltransferase domain-containing protein</fullName>
    </recommendedName>
</protein>
<dbReference type="InterPro" id="IPR041698">
    <property type="entry name" value="Methyltransf_25"/>
</dbReference>
<organism evidence="5 6">
    <name type="scientific">Streptomyces fodineus</name>
    <dbReference type="NCBI Taxonomy" id="1904616"/>
    <lineage>
        <taxon>Bacteria</taxon>
        <taxon>Bacillati</taxon>
        <taxon>Actinomycetota</taxon>
        <taxon>Actinomycetes</taxon>
        <taxon>Kitasatosporales</taxon>
        <taxon>Streptomycetaceae</taxon>
        <taxon>Streptomyces</taxon>
    </lineage>
</organism>
<evidence type="ECO:0000313" key="5">
    <source>
        <dbReference type="EMBL" id="AOR35720.1"/>
    </source>
</evidence>
<reference evidence="6" key="1">
    <citation type="submission" date="2016-09" db="EMBL/GenBank/DDBJ databases">
        <title>Streptomyces puniciscabiei strain:TW1S1 Genome sequencing and assembly.</title>
        <authorList>
            <person name="Kim M.-K."/>
            <person name="Kim S.B."/>
        </authorList>
    </citation>
    <scope>NUCLEOTIDE SEQUENCE [LARGE SCALE GENOMIC DNA]</scope>
    <source>
        <strain evidence="6">TW1S1</strain>
    </source>
</reference>
<dbReference type="EMBL" id="CP017248">
    <property type="protein sequence ID" value="AOR35720.1"/>
    <property type="molecule type" value="Genomic_DNA"/>
</dbReference>
<dbReference type="InterPro" id="IPR029063">
    <property type="entry name" value="SAM-dependent_MTases_sf"/>
</dbReference>
<dbReference type="Proteomes" id="UP000094960">
    <property type="component" value="Chromosome"/>
</dbReference>
<keyword evidence="6" id="KW-1185">Reference proteome</keyword>
<sequence>MTVVTRDAVTPAAFGVPETESQRSTKTPAMAAVDLVEEFPRKTKEPVRALQPLTDRGSREGARAMTMDAEFYSRVAERFGGYFSDARSTDVFADGRPDAVFDELVTALGAPHARLLDVGCADGRSLLRISRAYGAVIGIDLSPSMLECAERFRAESGLEHVTFELCDAARTGLPDGYVAVVTSRRGPLIAHEFERVLRPGGAVVYMGIGEQDARELKETFGRGQNFDSWNSRPLSEGIAQELSDAGLVVTRNQTFHFEEFYHSAGDLDTFLQQVPIVDNYDPAADKEAFDRYVAAVTVDQGVRLSRHWFIVQAQKPAAVEPSPS</sequence>
<keyword evidence="1" id="KW-0489">Methyltransferase</keyword>
<evidence type="ECO:0000313" key="6">
    <source>
        <dbReference type="Proteomes" id="UP000094960"/>
    </source>
</evidence>
<evidence type="ECO:0000256" key="3">
    <source>
        <dbReference type="SAM" id="MobiDB-lite"/>
    </source>
</evidence>
<dbReference type="InterPro" id="IPR051052">
    <property type="entry name" value="Diverse_substrate_MTase"/>
</dbReference>
<evidence type="ECO:0000259" key="4">
    <source>
        <dbReference type="Pfam" id="PF13649"/>
    </source>
</evidence>
<dbReference type="RefSeq" id="WP_069782243.1">
    <property type="nucleotide sequence ID" value="NZ_CP017248.1"/>
</dbReference>
<dbReference type="AlphaFoldDB" id="A0A1D7YJK1"/>
<dbReference type="CDD" id="cd02440">
    <property type="entry name" value="AdoMet_MTases"/>
    <property type="match status" value="1"/>
</dbReference>
<feature type="domain" description="Methyltransferase" evidence="4">
    <location>
        <begin position="116"/>
        <end position="201"/>
    </location>
</feature>
<feature type="region of interest" description="Disordered" evidence="3">
    <location>
        <begin position="1"/>
        <end position="26"/>
    </location>
</feature>
<evidence type="ECO:0000256" key="2">
    <source>
        <dbReference type="ARBA" id="ARBA00022679"/>
    </source>
</evidence>
<name>A0A1D7YJK1_9ACTN</name>
<dbReference type="PANTHER" id="PTHR44942:SF4">
    <property type="entry name" value="METHYLTRANSFERASE TYPE 11 DOMAIN-CONTAINING PROTEIN"/>
    <property type="match status" value="1"/>
</dbReference>